<dbReference type="STRING" id="1774968.AUC68_00250"/>
<dbReference type="AlphaFoldDB" id="A0A1E3W6E5"/>
<dbReference type="EC" id="2.4.1.182" evidence="3 11"/>
<evidence type="ECO:0000313" key="12">
    <source>
        <dbReference type="EMBL" id="ODS01336.1"/>
    </source>
</evidence>
<evidence type="ECO:0000256" key="10">
    <source>
        <dbReference type="ARBA" id="ARBA00048975"/>
    </source>
</evidence>
<dbReference type="Pfam" id="PF02684">
    <property type="entry name" value="LpxB"/>
    <property type="match status" value="1"/>
</dbReference>
<dbReference type="Proteomes" id="UP000094501">
    <property type="component" value="Unassembled WGS sequence"/>
</dbReference>
<evidence type="ECO:0000256" key="5">
    <source>
        <dbReference type="ARBA" id="ARBA00022516"/>
    </source>
</evidence>
<proteinExistence type="inferred from homology"/>
<comment type="similarity">
    <text evidence="2 11">Belongs to the LpxB family.</text>
</comment>
<name>A0A1E3W6E5_9HYPH</name>
<dbReference type="HAMAP" id="MF_00392">
    <property type="entry name" value="LpxB"/>
    <property type="match status" value="1"/>
</dbReference>
<keyword evidence="13" id="KW-1185">Reference proteome</keyword>
<comment type="pathway">
    <text evidence="11">Bacterial outer membrane biogenesis; LPS lipid A biosynthesis.</text>
</comment>
<evidence type="ECO:0000256" key="6">
    <source>
        <dbReference type="ARBA" id="ARBA00022556"/>
    </source>
</evidence>
<gene>
    <name evidence="11" type="primary">lpxB</name>
    <name evidence="12" type="ORF">AUC68_00250</name>
</gene>
<keyword evidence="6 11" id="KW-0441">Lipid A biosynthesis</keyword>
<evidence type="ECO:0000256" key="3">
    <source>
        <dbReference type="ARBA" id="ARBA00012687"/>
    </source>
</evidence>
<dbReference type="GO" id="GO:0005543">
    <property type="term" value="F:phospholipid binding"/>
    <property type="evidence" value="ECO:0007669"/>
    <property type="project" value="TreeGrafter"/>
</dbReference>
<dbReference type="EMBL" id="LPWG01000001">
    <property type="protein sequence ID" value="ODS01336.1"/>
    <property type="molecule type" value="Genomic_DNA"/>
</dbReference>
<keyword evidence="5 11" id="KW-0444">Lipid biosynthesis</keyword>
<evidence type="ECO:0000256" key="4">
    <source>
        <dbReference type="ARBA" id="ARBA00020902"/>
    </source>
</evidence>
<comment type="caution">
    <text evidence="12">The sequence shown here is derived from an EMBL/GenBank/DDBJ whole genome shotgun (WGS) entry which is preliminary data.</text>
</comment>
<protein>
    <recommendedName>
        <fullName evidence="4 11">Lipid-A-disaccharide synthase</fullName>
        <ecNumber evidence="3 11">2.4.1.182</ecNumber>
    </recommendedName>
</protein>
<reference evidence="12 13" key="1">
    <citation type="journal article" date="2016" name="Environ. Microbiol.">
        <title>New Methyloceanibacter diversity from North Sea sediments includes methanotroph containing solely the soluble methane monooxygenase.</title>
        <authorList>
            <person name="Vekeman B."/>
            <person name="Kerckhof F.M."/>
            <person name="Cremers G."/>
            <person name="de Vos P."/>
            <person name="Vandamme P."/>
            <person name="Boon N."/>
            <person name="Op den Camp H.J."/>
            <person name="Heylen K."/>
        </authorList>
    </citation>
    <scope>NUCLEOTIDE SEQUENCE [LARGE SCALE GENOMIC DNA]</scope>
    <source>
        <strain evidence="12 13">R-67174</strain>
    </source>
</reference>
<keyword evidence="9 11" id="KW-0443">Lipid metabolism</keyword>
<keyword evidence="8 11" id="KW-0808">Transferase</keyword>
<evidence type="ECO:0000256" key="7">
    <source>
        <dbReference type="ARBA" id="ARBA00022676"/>
    </source>
</evidence>
<sequence length="388" mass="41957">MSRREPLIFIIAGEPSGDNLAGRLIGALRELTDGRIRIAGIGGPQSEAQGLKSLFPMRELALIGIAEVLPHLPRLVKRINQTAATIREMRPDIVVTVDAPSFTLRVANKLRGSGIPIVHYVAPQAWAWRAGRAKTLGKRVDHLMALLPFEVPFFAEHGLPTTYVGHPAIESALAGDGKSFRKAHASPMTRRILCVVPGSRTSEVRRMLPVFAEAVGRLSERYRDLQIVIPVAPNVADLVEAQTKDWPLPVVRVTDPAERFHAFAASDVAMAKSGTVTLELGLARVPMAVGYKVSALTAFIVRRMPIAVKYASLVNLLADRDVVPELIQEACTPEAVADAVGHLLGSAEARAAQQEGFEEVLHVLGDADPPPSRRAAQLVLDLIGTRET</sequence>
<dbReference type="UniPathway" id="UPA00973"/>
<organism evidence="12 13">
    <name type="scientific">Methyloceanibacter methanicus</name>
    <dbReference type="NCBI Taxonomy" id="1774968"/>
    <lineage>
        <taxon>Bacteria</taxon>
        <taxon>Pseudomonadati</taxon>
        <taxon>Pseudomonadota</taxon>
        <taxon>Alphaproteobacteria</taxon>
        <taxon>Hyphomicrobiales</taxon>
        <taxon>Hyphomicrobiaceae</taxon>
        <taxon>Methyloceanibacter</taxon>
    </lineage>
</organism>
<dbReference type="PANTHER" id="PTHR30372:SF4">
    <property type="entry name" value="LIPID-A-DISACCHARIDE SYNTHASE, MITOCHONDRIAL-RELATED"/>
    <property type="match status" value="1"/>
</dbReference>
<evidence type="ECO:0000256" key="11">
    <source>
        <dbReference type="HAMAP-Rule" id="MF_00392"/>
    </source>
</evidence>
<dbReference type="RefSeq" id="WP_069435811.1">
    <property type="nucleotide sequence ID" value="NZ_LPWG01000001.1"/>
</dbReference>
<comment type="catalytic activity">
    <reaction evidence="10 11">
        <text>a lipid X + a UDP-2-N,3-O-bis[(3R)-3-hydroxyacyl]-alpha-D-glucosamine = a lipid A disaccharide + UDP + H(+)</text>
        <dbReference type="Rhea" id="RHEA:67828"/>
        <dbReference type="ChEBI" id="CHEBI:15378"/>
        <dbReference type="ChEBI" id="CHEBI:58223"/>
        <dbReference type="ChEBI" id="CHEBI:137748"/>
        <dbReference type="ChEBI" id="CHEBI:176338"/>
        <dbReference type="ChEBI" id="CHEBI:176343"/>
        <dbReference type="EC" id="2.4.1.182"/>
    </reaction>
</comment>
<comment type="function">
    <text evidence="1 11">Condensation of UDP-2,3-diacylglucosamine and 2,3-diacylglucosamine-1-phosphate to form lipid A disaccharide, a precursor of lipid A, a phosphorylated glycolipid that anchors the lipopolysaccharide to the outer membrane of the cell.</text>
</comment>
<dbReference type="GO" id="GO:0008915">
    <property type="term" value="F:lipid-A-disaccharide synthase activity"/>
    <property type="evidence" value="ECO:0007669"/>
    <property type="project" value="UniProtKB-UniRule"/>
</dbReference>
<evidence type="ECO:0000256" key="9">
    <source>
        <dbReference type="ARBA" id="ARBA00023098"/>
    </source>
</evidence>
<dbReference type="GO" id="GO:0016020">
    <property type="term" value="C:membrane"/>
    <property type="evidence" value="ECO:0007669"/>
    <property type="project" value="GOC"/>
</dbReference>
<dbReference type="PANTHER" id="PTHR30372">
    <property type="entry name" value="LIPID-A-DISACCHARIDE SYNTHASE"/>
    <property type="match status" value="1"/>
</dbReference>
<dbReference type="OrthoDB" id="9801642at2"/>
<dbReference type="GO" id="GO:0009245">
    <property type="term" value="P:lipid A biosynthetic process"/>
    <property type="evidence" value="ECO:0007669"/>
    <property type="project" value="UniProtKB-UniRule"/>
</dbReference>
<accession>A0A1E3W6E5</accession>
<evidence type="ECO:0000256" key="8">
    <source>
        <dbReference type="ARBA" id="ARBA00022679"/>
    </source>
</evidence>
<keyword evidence="7 11" id="KW-0328">Glycosyltransferase</keyword>
<evidence type="ECO:0000256" key="1">
    <source>
        <dbReference type="ARBA" id="ARBA00002056"/>
    </source>
</evidence>
<evidence type="ECO:0000313" key="13">
    <source>
        <dbReference type="Proteomes" id="UP000094501"/>
    </source>
</evidence>
<evidence type="ECO:0000256" key="2">
    <source>
        <dbReference type="ARBA" id="ARBA00007868"/>
    </source>
</evidence>
<dbReference type="SUPFAM" id="SSF53756">
    <property type="entry name" value="UDP-Glycosyltransferase/glycogen phosphorylase"/>
    <property type="match status" value="1"/>
</dbReference>
<dbReference type="InterPro" id="IPR003835">
    <property type="entry name" value="Glyco_trans_19"/>
</dbReference>
<dbReference type="NCBIfam" id="TIGR00215">
    <property type="entry name" value="lpxB"/>
    <property type="match status" value="1"/>
</dbReference>